<evidence type="ECO:0000256" key="9">
    <source>
        <dbReference type="RuleBase" id="RU364040"/>
    </source>
</evidence>
<evidence type="ECO:0000256" key="2">
    <source>
        <dbReference type="ARBA" id="ARBA00010136"/>
    </source>
</evidence>
<keyword evidence="8 9" id="KW-0482">Metalloprotease</keyword>
<dbReference type="PRINTS" id="PR00756">
    <property type="entry name" value="ALADIPTASE"/>
</dbReference>
<gene>
    <name evidence="14" type="ORF">ACFSC3_15110</name>
</gene>
<keyword evidence="6 9" id="KW-0378">Hydrolase</keyword>
<keyword evidence="4 9" id="KW-0645">Protease</keyword>
<comment type="caution">
    <text evidence="14">The sequence shown here is derived from an EMBL/GenBank/DDBJ whole genome shotgun (WGS) entry which is preliminary data.</text>
</comment>
<evidence type="ECO:0000256" key="5">
    <source>
        <dbReference type="ARBA" id="ARBA00022723"/>
    </source>
</evidence>
<dbReference type="InterPro" id="IPR024571">
    <property type="entry name" value="ERAP1-like_C_dom"/>
</dbReference>
<dbReference type="InterPro" id="IPR045357">
    <property type="entry name" value="Aminopeptidase_N-like_N"/>
</dbReference>
<dbReference type="Gene3D" id="1.10.390.10">
    <property type="entry name" value="Neutral Protease Domain 2"/>
    <property type="match status" value="1"/>
</dbReference>
<evidence type="ECO:0000256" key="8">
    <source>
        <dbReference type="ARBA" id="ARBA00023049"/>
    </source>
</evidence>
<dbReference type="InterPro" id="IPR014782">
    <property type="entry name" value="Peptidase_M1_dom"/>
</dbReference>
<evidence type="ECO:0000256" key="1">
    <source>
        <dbReference type="ARBA" id="ARBA00000098"/>
    </source>
</evidence>
<dbReference type="GO" id="GO:0016787">
    <property type="term" value="F:hydrolase activity"/>
    <property type="evidence" value="ECO:0007669"/>
    <property type="project" value="UniProtKB-KW"/>
</dbReference>
<dbReference type="EC" id="3.4.11.-" evidence="9"/>
<dbReference type="PANTHER" id="PTHR11533">
    <property type="entry name" value="PROTEASE M1 ZINC METALLOPROTEASE"/>
    <property type="match status" value="1"/>
</dbReference>
<dbReference type="InterPro" id="IPR001930">
    <property type="entry name" value="Peptidase_M1"/>
</dbReference>
<dbReference type="EMBL" id="JBHUFC010000006">
    <property type="protein sequence ID" value="MFD1788893.1"/>
    <property type="molecule type" value="Genomic_DNA"/>
</dbReference>
<evidence type="ECO:0000256" key="4">
    <source>
        <dbReference type="ARBA" id="ARBA00022670"/>
    </source>
</evidence>
<keyword evidence="7 9" id="KW-0862">Zinc</keyword>
<dbReference type="PANTHER" id="PTHR11533:SF174">
    <property type="entry name" value="PUROMYCIN-SENSITIVE AMINOPEPTIDASE-RELATED"/>
    <property type="match status" value="1"/>
</dbReference>
<dbReference type="InterPro" id="IPR042097">
    <property type="entry name" value="Aminopeptidase_N-like_N_sf"/>
</dbReference>
<comment type="catalytic activity">
    <reaction evidence="1">
        <text>Release of an N-terminal amino acid, Xaa-|-Yaa- from a peptide, amide or arylamide. Xaa is preferably Ala, but may be most amino acids including Pro (slow action). When a terminal hydrophobic residue is followed by a prolyl residue, the two may be released as an intact Xaa-Pro dipeptide.</text>
        <dbReference type="EC" id="3.4.11.2"/>
    </reaction>
</comment>
<evidence type="ECO:0000259" key="12">
    <source>
        <dbReference type="Pfam" id="PF11838"/>
    </source>
</evidence>
<dbReference type="CDD" id="cd09601">
    <property type="entry name" value="M1_APN-Q_like"/>
    <property type="match status" value="1"/>
</dbReference>
<dbReference type="InterPro" id="IPR027268">
    <property type="entry name" value="Peptidase_M4/M1_CTD_sf"/>
</dbReference>
<dbReference type="Gene3D" id="2.60.40.1910">
    <property type="match status" value="1"/>
</dbReference>
<reference evidence="15" key="1">
    <citation type="journal article" date="2019" name="Int. J. Syst. Evol. Microbiol.">
        <title>The Global Catalogue of Microorganisms (GCM) 10K type strain sequencing project: providing services to taxonomists for standard genome sequencing and annotation.</title>
        <authorList>
            <consortium name="The Broad Institute Genomics Platform"/>
            <consortium name="The Broad Institute Genome Sequencing Center for Infectious Disease"/>
            <person name="Wu L."/>
            <person name="Ma J."/>
        </authorList>
    </citation>
    <scope>NUCLEOTIDE SEQUENCE [LARGE SCALE GENOMIC DNA]</scope>
    <source>
        <strain evidence="15">Q85</strain>
    </source>
</reference>
<evidence type="ECO:0000313" key="14">
    <source>
        <dbReference type="EMBL" id="MFD1788893.1"/>
    </source>
</evidence>
<feature type="domain" description="Aminopeptidase N-like N-terminal" evidence="13">
    <location>
        <begin position="28"/>
        <end position="205"/>
    </location>
</feature>
<dbReference type="InterPro" id="IPR034016">
    <property type="entry name" value="M1_APN-typ"/>
</dbReference>
<feature type="chain" id="PRO_5045300463" description="Aminopeptidase" evidence="10">
    <location>
        <begin position="20"/>
        <end position="862"/>
    </location>
</feature>
<dbReference type="Gene3D" id="1.25.50.20">
    <property type="match status" value="1"/>
</dbReference>
<dbReference type="Gene3D" id="2.60.40.1730">
    <property type="entry name" value="tricorn interacting facor f3 domain"/>
    <property type="match status" value="1"/>
</dbReference>
<proteinExistence type="inferred from homology"/>
<feature type="domain" description="Peptidase M1 membrane alanine aminopeptidase" evidence="11">
    <location>
        <begin position="239"/>
        <end position="458"/>
    </location>
</feature>
<dbReference type="Pfam" id="PF17900">
    <property type="entry name" value="Peptidase_M1_N"/>
    <property type="match status" value="1"/>
</dbReference>
<evidence type="ECO:0000259" key="13">
    <source>
        <dbReference type="Pfam" id="PF17900"/>
    </source>
</evidence>
<evidence type="ECO:0000256" key="10">
    <source>
        <dbReference type="SAM" id="SignalP"/>
    </source>
</evidence>
<keyword evidence="10" id="KW-0732">Signal</keyword>
<keyword evidence="15" id="KW-1185">Reference proteome</keyword>
<evidence type="ECO:0000259" key="11">
    <source>
        <dbReference type="Pfam" id="PF01433"/>
    </source>
</evidence>
<keyword evidence="3 9" id="KW-0031">Aminopeptidase</keyword>
<dbReference type="Pfam" id="PF11838">
    <property type="entry name" value="ERAP1_C"/>
    <property type="match status" value="1"/>
</dbReference>
<dbReference type="SUPFAM" id="SSF63737">
    <property type="entry name" value="Leukotriene A4 hydrolase N-terminal domain"/>
    <property type="match status" value="1"/>
</dbReference>
<evidence type="ECO:0000313" key="15">
    <source>
        <dbReference type="Proteomes" id="UP001597283"/>
    </source>
</evidence>
<feature type="signal peptide" evidence="10">
    <location>
        <begin position="1"/>
        <end position="19"/>
    </location>
</feature>
<feature type="domain" description="ERAP1-like C-terminal" evidence="12">
    <location>
        <begin position="536"/>
        <end position="842"/>
    </location>
</feature>
<comment type="cofactor">
    <cofactor evidence="9">
        <name>Zn(2+)</name>
        <dbReference type="ChEBI" id="CHEBI:29105"/>
    </cofactor>
    <text evidence="9">Binds 1 zinc ion per subunit.</text>
</comment>
<dbReference type="RefSeq" id="WP_380941265.1">
    <property type="nucleotide sequence ID" value="NZ_JBHUFC010000006.1"/>
</dbReference>
<dbReference type="InterPro" id="IPR050344">
    <property type="entry name" value="Peptidase_M1_aminopeptidases"/>
</dbReference>
<dbReference type="SUPFAM" id="SSF55486">
    <property type="entry name" value="Metalloproteases ('zincins'), catalytic domain"/>
    <property type="match status" value="1"/>
</dbReference>
<accession>A0ABW4NG46</accession>
<protein>
    <recommendedName>
        <fullName evidence="9">Aminopeptidase</fullName>
        <ecNumber evidence="9">3.4.11.-</ecNumber>
    </recommendedName>
</protein>
<dbReference type="Pfam" id="PF01433">
    <property type="entry name" value="Peptidase_M1"/>
    <property type="match status" value="1"/>
</dbReference>
<evidence type="ECO:0000256" key="7">
    <source>
        <dbReference type="ARBA" id="ARBA00022833"/>
    </source>
</evidence>
<sequence length="862" mass="92921">MSRLATALLLMTVSTPALAQGQLPKTVVPVSYDIKIEPDASAMTFTGSETVNVRVTAPTKTIVLNAADLDVTLASVDGVQVKPVLNAQAQTLTLNLAKPLTAGNHRVAFVWSGKINTSAAGLFAIDYTNPDGSKARMLATQFEAPDARRFAPMWDEPAFKAKFTLSAVAPKGQTAFSNMPAKVTKLTGDKQLYSFGESPIMSSYLLYLGMGDVERKTVMAGKTEIGVITRRGVIDQADYALAAAKRLLPYYESYFGQPYPLPKMDMIAGPGSSQFFGAMENWGAIFYFEPELLFDAKRATVSNQQRIYTVIAHEMAHQWFGDLVTMRWWDDLWLNEGFASWMEGKATAALNPQWDYRALTVATEREAAMRLDATAATHPVIRKVTTVDQIGEAFDTITYQKGQAVIDMLESTVGEAKFRDGVRRYMAKYKYSNTLTDQLWAEVSAAAGRDVAPFMHDFTLQGGVPLISVATSACTGGRSTLTFRQTRFGLDAASKAPQTWRVPVTWTTLGTGAGAKGSKEVRGATPQTASAGCGTVFVNPGMGGYFRTRYDAAGHDAVVKAFASLPVADQVGFMGDDMALGYSGDQDLALYFQTLGAVTADADPLVWTMASGQLARLSGMYDGTPLGDRVQAKTLQVLAPALDRYGLEPKRDDSAAVTNLREQLVSLLGGAGDPRVVDRARSYFAAVRKDSSAIPPAIRRPMLGTFARNATAADWDALLATTRAETNPVVKNSYISLLGVAKDEALANQALELVKSSDFTDQQKISLLAAVAQAHPDLAFDFATANAAMINPMLETSSRSSFIVQLGGGSNDPKMPAKITDWAAKNLPEASRGTAVRTVNAIRNRAVFADRLRPAVTTWAGN</sequence>
<name>A0ABW4NG46_9SPHN</name>
<comment type="similarity">
    <text evidence="2 9">Belongs to the peptidase M1 family.</text>
</comment>
<organism evidence="14 15">
    <name type="scientific">Sphingomonas floccifaciens</name>
    <dbReference type="NCBI Taxonomy" id="1844115"/>
    <lineage>
        <taxon>Bacteria</taxon>
        <taxon>Pseudomonadati</taxon>
        <taxon>Pseudomonadota</taxon>
        <taxon>Alphaproteobacteria</taxon>
        <taxon>Sphingomonadales</taxon>
        <taxon>Sphingomonadaceae</taxon>
        <taxon>Sphingomonas</taxon>
    </lineage>
</organism>
<dbReference type="Proteomes" id="UP001597283">
    <property type="component" value="Unassembled WGS sequence"/>
</dbReference>
<evidence type="ECO:0000256" key="6">
    <source>
        <dbReference type="ARBA" id="ARBA00022801"/>
    </source>
</evidence>
<keyword evidence="5 9" id="KW-0479">Metal-binding</keyword>
<evidence type="ECO:0000256" key="3">
    <source>
        <dbReference type="ARBA" id="ARBA00022438"/>
    </source>
</evidence>